<dbReference type="EMBL" id="CAJPDT010000044">
    <property type="protein sequence ID" value="CAF9926805.1"/>
    <property type="molecule type" value="Genomic_DNA"/>
</dbReference>
<organism evidence="2 3">
    <name type="scientific">Imshaugia aleurites</name>
    <dbReference type="NCBI Taxonomy" id="172621"/>
    <lineage>
        <taxon>Eukaryota</taxon>
        <taxon>Fungi</taxon>
        <taxon>Dikarya</taxon>
        <taxon>Ascomycota</taxon>
        <taxon>Pezizomycotina</taxon>
        <taxon>Lecanoromycetes</taxon>
        <taxon>OSLEUM clade</taxon>
        <taxon>Lecanoromycetidae</taxon>
        <taxon>Lecanorales</taxon>
        <taxon>Lecanorineae</taxon>
        <taxon>Parmeliaceae</taxon>
        <taxon>Imshaugia</taxon>
    </lineage>
</organism>
<dbReference type="Proteomes" id="UP000664534">
    <property type="component" value="Unassembled WGS sequence"/>
</dbReference>
<gene>
    <name evidence="2" type="ORF">IMSHALPRED_007055</name>
</gene>
<dbReference type="AlphaFoldDB" id="A0A8H3FN15"/>
<evidence type="ECO:0000313" key="3">
    <source>
        <dbReference type="Proteomes" id="UP000664534"/>
    </source>
</evidence>
<keyword evidence="3" id="KW-1185">Reference proteome</keyword>
<proteinExistence type="predicted"/>
<feature type="region of interest" description="Disordered" evidence="1">
    <location>
        <begin position="90"/>
        <end position="175"/>
    </location>
</feature>
<sequence length="596" mass="65123">MSSRRHLRNRKRIKAPSRFNDADDRFNDVDDMTSSPRQEPEEESEESSDLQEETYSSPKPKKPKATTRAYRGEVIEFNPNLPPAAFPTLDHPGYVHNGGSIPIDLESHLSGGQSREPSLAGFEGISSDSEDRSDYREGIDHLREHRATTPDAAAFPRRESVMQTSMKGGKAPRPRMFPSLYGGPTDNGPRNPIWASNMARMEEAGRMTDLDRNILDMESSDEEGAAIKSKRLAGTPSVPEIPAWDDLTVAHKLDLADAIGELHPDPADPAEVMRQLRLDLSQKKELVEFLIQRQDRAAKEEANQKALQEQTQDILLQGGRLSQSTFHQMAEENLYGSISEDDHLQTTGKELMKARAYLGYCGFDPALADVSWEWPSISNAASVTKSRPTQSKSKASLSSNAAQNPLHSPEKHVARRPALPTQEASYPPDPRLGLMHKDNQGATHQHRPTATTDLIAQHSPAAPLSKAPVQSYRVAPGGHSAGLRANFHSTARMPQATNPASPEQLNASTRRDLRSVNKALPKANGASSVLSKPQENHSLPAGSHSLAPTGLPTARKDQKRQSSEINNAGGSALQETAGVAGNGDSVIRKKRKKVST</sequence>
<feature type="compositionally biased region" description="Polar residues" evidence="1">
    <location>
        <begin position="525"/>
        <end position="537"/>
    </location>
</feature>
<reference evidence="2" key="1">
    <citation type="submission" date="2021-03" db="EMBL/GenBank/DDBJ databases">
        <authorList>
            <person name="Tagirdzhanova G."/>
        </authorList>
    </citation>
    <scope>NUCLEOTIDE SEQUENCE</scope>
</reference>
<name>A0A8H3FN15_9LECA</name>
<accession>A0A8H3FN15</accession>
<feature type="region of interest" description="Disordered" evidence="1">
    <location>
        <begin position="522"/>
        <end position="596"/>
    </location>
</feature>
<feature type="region of interest" description="Disordered" evidence="1">
    <location>
        <begin position="380"/>
        <end position="447"/>
    </location>
</feature>
<protein>
    <submittedName>
        <fullName evidence="2">Uncharacterized protein</fullName>
    </submittedName>
</protein>
<comment type="caution">
    <text evidence="2">The sequence shown here is derived from an EMBL/GenBank/DDBJ whole genome shotgun (WGS) entry which is preliminary data.</text>
</comment>
<feature type="compositionally biased region" description="Basic residues" evidence="1">
    <location>
        <begin position="1"/>
        <end position="15"/>
    </location>
</feature>
<feature type="compositionally biased region" description="Low complexity" evidence="1">
    <location>
        <begin position="390"/>
        <end position="404"/>
    </location>
</feature>
<evidence type="ECO:0000313" key="2">
    <source>
        <dbReference type="EMBL" id="CAF9926805.1"/>
    </source>
</evidence>
<feature type="compositionally biased region" description="Basic and acidic residues" evidence="1">
    <location>
        <begin position="129"/>
        <end position="148"/>
    </location>
</feature>
<evidence type="ECO:0000256" key="1">
    <source>
        <dbReference type="SAM" id="MobiDB-lite"/>
    </source>
</evidence>
<dbReference type="OrthoDB" id="5378502at2759"/>
<feature type="region of interest" description="Disordered" evidence="1">
    <location>
        <begin position="1"/>
        <end position="71"/>
    </location>
</feature>
<feature type="compositionally biased region" description="Acidic residues" evidence="1">
    <location>
        <begin position="40"/>
        <end position="52"/>
    </location>
</feature>
<feature type="compositionally biased region" description="Polar residues" evidence="1">
    <location>
        <begin position="380"/>
        <end position="389"/>
    </location>
</feature>